<organism evidence="1 2">
    <name type="scientific">Pedobacter ginsengiterrae</name>
    <dbReference type="NCBI Taxonomy" id="871696"/>
    <lineage>
        <taxon>Bacteria</taxon>
        <taxon>Pseudomonadati</taxon>
        <taxon>Bacteroidota</taxon>
        <taxon>Sphingobacteriia</taxon>
        <taxon>Sphingobacteriales</taxon>
        <taxon>Sphingobacteriaceae</taxon>
        <taxon>Pedobacter</taxon>
    </lineage>
</organism>
<evidence type="ECO:0000313" key="1">
    <source>
        <dbReference type="EMBL" id="GAA3971425.1"/>
    </source>
</evidence>
<comment type="caution">
    <text evidence="1">The sequence shown here is derived from an EMBL/GenBank/DDBJ whole genome shotgun (WGS) entry which is preliminary data.</text>
</comment>
<keyword evidence="2" id="KW-1185">Reference proteome</keyword>
<reference evidence="2" key="1">
    <citation type="journal article" date="2019" name="Int. J. Syst. Evol. Microbiol.">
        <title>The Global Catalogue of Microorganisms (GCM) 10K type strain sequencing project: providing services to taxonomists for standard genome sequencing and annotation.</title>
        <authorList>
            <consortium name="The Broad Institute Genomics Platform"/>
            <consortium name="The Broad Institute Genome Sequencing Center for Infectious Disease"/>
            <person name="Wu L."/>
            <person name="Ma J."/>
        </authorList>
    </citation>
    <scope>NUCLEOTIDE SEQUENCE [LARGE SCALE GENOMIC DNA]</scope>
    <source>
        <strain evidence="2">JCM 17338</strain>
    </source>
</reference>
<accession>A0ABP7PV38</accession>
<dbReference type="EMBL" id="BAABAK010000011">
    <property type="protein sequence ID" value="GAA3971425.1"/>
    <property type="molecule type" value="Genomic_DNA"/>
</dbReference>
<dbReference type="RefSeq" id="WP_344767486.1">
    <property type="nucleotide sequence ID" value="NZ_BAABAK010000011.1"/>
</dbReference>
<gene>
    <name evidence="1" type="ORF">GCM10022246_24870</name>
</gene>
<sequence>MLQQKKQAELLEYRNSRKNSDNDFMATITFNLLENLSKRNNFIHKQIAHYKELDKQFDQDFGISAGFYICSLITCWETFFRDLFIFICDFDPSINQILRKEIDGESLGKLTVGEYFAAKYNFQNLEQMRKALDKIYRRQTASISDYFPTEIFQNVAMTRPSIIFFWISERRLQEKIEDVLATAFNIRHRLTHDANFK</sequence>
<dbReference type="Proteomes" id="UP001501081">
    <property type="component" value="Unassembled WGS sequence"/>
</dbReference>
<proteinExistence type="predicted"/>
<evidence type="ECO:0000313" key="2">
    <source>
        <dbReference type="Proteomes" id="UP001501081"/>
    </source>
</evidence>
<protein>
    <recommendedName>
        <fullName evidence="3">RiboL-PSP-HEPN domain-containing protein</fullName>
    </recommendedName>
</protein>
<name>A0ABP7PV38_9SPHI</name>
<evidence type="ECO:0008006" key="3">
    <source>
        <dbReference type="Google" id="ProtNLM"/>
    </source>
</evidence>